<reference evidence="1" key="1">
    <citation type="submission" date="2023-07" db="EMBL/GenBank/DDBJ databases">
        <authorList>
            <consortium name="AG Swart"/>
            <person name="Singh M."/>
            <person name="Singh A."/>
            <person name="Seah K."/>
            <person name="Emmerich C."/>
        </authorList>
    </citation>
    <scope>NUCLEOTIDE SEQUENCE</scope>
    <source>
        <strain evidence="1">DP1</strain>
    </source>
</reference>
<dbReference type="Proteomes" id="UP001295684">
    <property type="component" value="Unassembled WGS sequence"/>
</dbReference>
<sequence>MEPGSTGGLGIVSDDAKDGEKISTHLELQEKYGGENVTLTFQVEGEDLQWEDTYQSGLSFEWIKSKVAEKLEVTYQDVSLLHEGNPVIDPFCIVDMGLQTGAVITIKIKDGADRGYTAIKEQLAKEAEEKEEQVEDDDDE</sequence>
<proteinExistence type="predicted"/>
<evidence type="ECO:0000313" key="2">
    <source>
        <dbReference type="Proteomes" id="UP001295684"/>
    </source>
</evidence>
<gene>
    <name evidence="1" type="ORF">ECRASSUSDP1_LOCUS24635</name>
</gene>
<dbReference type="InterPro" id="IPR029071">
    <property type="entry name" value="Ubiquitin-like_domsf"/>
</dbReference>
<evidence type="ECO:0000313" key="1">
    <source>
        <dbReference type="EMBL" id="CAI2383144.1"/>
    </source>
</evidence>
<dbReference type="AlphaFoldDB" id="A0AAD1Y215"/>
<organism evidence="1 2">
    <name type="scientific">Euplotes crassus</name>
    <dbReference type="NCBI Taxonomy" id="5936"/>
    <lineage>
        <taxon>Eukaryota</taxon>
        <taxon>Sar</taxon>
        <taxon>Alveolata</taxon>
        <taxon>Ciliophora</taxon>
        <taxon>Intramacronucleata</taxon>
        <taxon>Spirotrichea</taxon>
        <taxon>Hypotrichia</taxon>
        <taxon>Euplotida</taxon>
        <taxon>Euplotidae</taxon>
        <taxon>Moneuplotes</taxon>
    </lineage>
</organism>
<protein>
    <recommendedName>
        <fullName evidence="3">Ubiquitin-like domain-containing protein</fullName>
    </recommendedName>
</protein>
<name>A0AAD1Y215_EUPCR</name>
<accession>A0AAD1Y215</accession>
<comment type="caution">
    <text evidence="1">The sequence shown here is derived from an EMBL/GenBank/DDBJ whole genome shotgun (WGS) entry which is preliminary data.</text>
</comment>
<evidence type="ECO:0008006" key="3">
    <source>
        <dbReference type="Google" id="ProtNLM"/>
    </source>
</evidence>
<dbReference type="SUPFAM" id="SSF54236">
    <property type="entry name" value="Ubiquitin-like"/>
    <property type="match status" value="1"/>
</dbReference>
<dbReference type="EMBL" id="CAMPGE010025383">
    <property type="protein sequence ID" value="CAI2383144.1"/>
    <property type="molecule type" value="Genomic_DNA"/>
</dbReference>
<keyword evidence="2" id="KW-1185">Reference proteome</keyword>